<evidence type="ECO:0000256" key="1">
    <source>
        <dbReference type="SAM" id="MobiDB-lite"/>
    </source>
</evidence>
<keyword evidence="2" id="KW-0812">Transmembrane</keyword>
<protein>
    <submittedName>
        <fullName evidence="3">Uncharacterized protein</fullName>
    </submittedName>
</protein>
<proteinExistence type="predicted"/>
<feature type="region of interest" description="Disordered" evidence="1">
    <location>
        <begin position="75"/>
        <end position="141"/>
    </location>
</feature>
<dbReference type="Proteomes" id="UP001521116">
    <property type="component" value="Unassembled WGS sequence"/>
</dbReference>
<feature type="compositionally biased region" description="Polar residues" evidence="1">
    <location>
        <begin position="117"/>
        <end position="141"/>
    </location>
</feature>
<keyword evidence="2" id="KW-0472">Membrane</keyword>
<gene>
    <name evidence="3" type="ORF">SLS56_008499</name>
</gene>
<dbReference type="EMBL" id="JAJVDC020000127">
    <property type="protein sequence ID" value="KAL1622961.1"/>
    <property type="molecule type" value="Genomic_DNA"/>
</dbReference>
<organism evidence="3 4">
    <name type="scientific">Neofusicoccum ribis</name>
    <dbReference type="NCBI Taxonomy" id="45134"/>
    <lineage>
        <taxon>Eukaryota</taxon>
        <taxon>Fungi</taxon>
        <taxon>Dikarya</taxon>
        <taxon>Ascomycota</taxon>
        <taxon>Pezizomycotina</taxon>
        <taxon>Dothideomycetes</taxon>
        <taxon>Dothideomycetes incertae sedis</taxon>
        <taxon>Botryosphaeriales</taxon>
        <taxon>Botryosphaeriaceae</taxon>
        <taxon>Neofusicoccum</taxon>
    </lineage>
</organism>
<accession>A0ABR3SKE8</accession>
<feature type="transmembrane region" description="Helical" evidence="2">
    <location>
        <begin position="21"/>
        <end position="45"/>
    </location>
</feature>
<feature type="region of interest" description="Disordered" evidence="1">
    <location>
        <begin position="172"/>
        <end position="196"/>
    </location>
</feature>
<evidence type="ECO:0000313" key="3">
    <source>
        <dbReference type="EMBL" id="KAL1622961.1"/>
    </source>
</evidence>
<evidence type="ECO:0000313" key="4">
    <source>
        <dbReference type="Proteomes" id="UP001521116"/>
    </source>
</evidence>
<feature type="compositionally biased region" description="Polar residues" evidence="1">
    <location>
        <begin position="81"/>
        <end position="95"/>
    </location>
</feature>
<comment type="caution">
    <text evidence="3">The sequence shown here is derived from an EMBL/GenBank/DDBJ whole genome shotgun (WGS) entry which is preliminary data.</text>
</comment>
<feature type="compositionally biased region" description="Polar residues" evidence="1">
    <location>
        <begin position="172"/>
        <end position="184"/>
    </location>
</feature>
<name>A0ABR3SKE8_9PEZI</name>
<keyword evidence="2" id="KW-1133">Transmembrane helix</keyword>
<reference evidence="3 4" key="1">
    <citation type="submission" date="2024-02" db="EMBL/GenBank/DDBJ databases">
        <title>De novo assembly and annotation of 12 fungi associated with fruit tree decline syndrome in Ontario, Canada.</title>
        <authorList>
            <person name="Sulman M."/>
            <person name="Ellouze W."/>
            <person name="Ilyukhin E."/>
        </authorList>
    </citation>
    <scope>NUCLEOTIDE SEQUENCE [LARGE SCALE GENOMIC DNA]</scope>
    <source>
        <strain evidence="3 4">M1-105</strain>
    </source>
</reference>
<sequence>MLGLQIFVKRHDFGFRSDPEFTIAVIVAAVVVGGLFVGLLAWLVWRGIREFKYKEDIDPHNINLAEYGRSRSASLSAARTGNRTANRSAVNSTYGGPSRAATSIYGPLSRSAGHSPCPNNVPNSESNAGRSVDANSRQSYNMHGQPVGILRVDLPPQKASNTGDGVQRYASFQSTRSAPGQQQGHLRIHSRSLDTL</sequence>
<keyword evidence="4" id="KW-1185">Reference proteome</keyword>
<evidence type="ECO:0000256" key="2">
    <source>
        <dbReference type="SAM" id="Phobius"/>
    </source>
</evidence>